<evidence type="ECO:0000256" key="4">
    <source>
        <dbReference type="ARBA" id="ARBA00023134"/>
    </source>
</evidence>
<feature type="region of interest" description="Disordered" evidence="7">
    <location>
        <begin position="634"/>
        <end position="661"/>
    </location>
</feature>
<feature type="region of interest" description="Disordered" evidence="7">
    <location>
        <begin position="541"/>
        <end position="622"/>
    </location>
</feature>
<evidence type="ECO:0000256" key="3">
    <source>
        <dbReference type="ARBA" id="ARBA00023054"/>
    </source>
</evidence>
<name>A0A5J9WBY8_9POAL</name>
<feature type="compositionally biased region" description="Basic residues" evidence="7">
    <location>
        <begin position="604"/>
        <end position="616"/>
    </location>
</feature>
<protein>
    <recommendedName>
        <fullName evidence="8">CP-type G domain-containing protein</fullName>
    </recommendedName>
</protein>
<evidence type="ECO:0000313" key="10">
    <source>
        <dbReference type="Proteomes" id="UP000324897"/>
    </source>
</evidence>
<evidence type="ECO:0000256" key="6">
    <source>
        <dbReference type="SAM" id="Coils"/>
    </source>
</evidence>
<dbReference type="PRINTS" id="PR00326">
    <property type="entry name" value="GTP1OBG"/>
</dbReference>
<proteinExistence type="predicted"/>
<dbReference type="FunFam" id="3.40.50.300:FF:000571">
    <property type="entry name" value="Guanine nucleotide-binding protein-like NSN1"/>
    <property type="match status" value="1"/>
</dbReference>
<dbReference type="FunFam" id="1.10.1580.10:FF:000002">
    <property type="entry name" value="Guanine nucleotide-binding protein-like 3 (nucleolar)-like"/>
    <property type="match status" value="1"/>
</dbReference>
<dbReference type="PROSITE" id="PS51721">
    <property type="entry name" value="G_CP"/>
    <property type="match status" value="1"/>
</dbReference>
<gene>
    <name evidence="9" type="ORF">EJB05_05375</name>
</gene>
<dbReference type="Gene3D" id="3.40.50.300">
    <property type="entry name" value="P-loop containing nucleotide triphosphate hydrolases"/>
    <property type="match status" value="1"/>
</dbReference>
<evidence type="ECO:0000313" key="9">
    <source>
        <dbReference type="EMBL" id="TVU45869.1"/>
    </source>
</evidence>
<dbReference type="Pfam" id="PF01926">
    <property type="entry name" value="MMR_HSR1"/>
    <property type="match status" value="1"/>
</dbReference>
<keyword evidence="10" id="KW-1185">Reference proteome</keyword>
<dbReference type="GO" id="GO:0005525">
    <property type="term" value="F:GTP binding"/>
    <property type="evidence" value="ECO:0007669"/>
    <property type="project" value="UniProtKB-KW"/>
</dbReference>
<dbReference type="InterPro" id="IPR027417">
    <property type="entry name" value="P-loop_NTPase"/>
</dbReference>
<dbReference type="Gene3D" id="1.10.1580.10">
    <property type="match status" value="1"/>
</dbReference>
<dbReference type="AlphaFoldDB" id="A0A5J9WBY8"/>
<evidence type="ECO:0000256" key="1">
    <source>
        <dbReference type="ARBA" id="ARBA00004604"/>
    </source>
</evidence>
<feature type="non-terminal residue" evidence="9">
    <location>
        <position position="1"/>
    </location>
</feature>
<organism evidence="9 10">
    <name type="scientific">Eragrostis curvula</name>
    <name type="common">weeping love grass</name>
    <dbReference type="NCBI Taxonomy" id="38414"/>
    <lineage>
        <taxon>Eukaryota</taxon>
        <taxon>Viridiplantae</taxon>
        <taxon>Streptophyta</taxon>
        <taxon>Embryophyta</taxon>
        <taxon>Tracheophyta</taxon>
        <taxon>Spermatophyta</taxon>
        <taxon>Magnoliopsida</taxon>
        <taxon>Liliopsida</taxon>
        <taxon>Poales</taxon>
        <taxon>Poaceae</taxon>
        <taxon>PACMAD clade</taxon>
        <taxon>Chloridoideae</taxon>
        <taxon>Eragrostideae</taxon>
        <taxon>Eragrostidinae</taxon>
        <taxon>Eragrostis</taxon>
    </lineage>
</organism>
<feature type="compositionally biased region" description="Basic residues" evidence="7">
    <location>
        <begin position="54"/>
        <end position="88"/>
    </location>
</feature>
<feature type="compositionally biased region" description="Basic and acidic residues" evidence="7">
    <location>
        <begin position="556"/>
        <end position="582"/>
    </location>
</feature>
<dbReference type="PANTHER" id="PTHR11089">
    <property type="entry name" value="GTP-BINDING PROTEIN-RELATED"/>
    <property type="match status" value="1"/>
</dbReference>
<evidence type="ECO:0000256" key="5">
    <source>
        <dbReference type="ARBA" id="ARBA00023242"/>
    </source>
</evidence>
<dbReference type="Pfam" id="PF08701">
    <property type="entry name" value="GN3L_Grn1"/>
    <property type="match status" value="1"/>
</dbReference>
<keyword evidence="3 6" id="KW-0175">Coiled coil</keyword>
<feature type="compositionally biased region" description="Basic and acidic residues" evidence="7">
    <location>
        <begin position="89"/>
        <end position="105"/>
    </location>
</feature>
<dbReference type="GO" id="GO:0050793">
    <property type="term" value="P:regulation of developmental process"/>
    <property type="evidence" value="ECO:0007669"/>
    <property type="project" value="UniProtKB-ARBA"/>
</dbReference>
<dbReference type="GO" id="GO:0005730">
    <property type="term" value="C:nucleolus"/>
    <property type="evidence" value="ECO:0007669"/>
    <property type="project" value="UniProtKB-SubCell"/>
</dbReference>
<dbReference type="EMBL" id="RWGY01000004">
    <property type="protein sequence ID" value="TVU45869.1"/>
    <property type="molecule type" value="Genomic_DNA"/>
</dbReference>
<dbReference type="GO" id="GO:0051239">
    <property type="term" value="P:regulation of multicellular organismal process"/>
    <property type="evidence" value="ECO:0007669"/>
    <property type="project" value="UniProtKB-ARBA"/>
</dbReference>
<dbReference type="InterPro" id="IPR006073">
    <property type="entry name" value="GTP-bd"/>
</dbReference>
<accession>A0A5J9WBY8</accession>
<feature type="region of interest" description="Disordered" evidence="7">
    <location>
        <begin position="1"/>
        <end position="112"/>
    </location>
</feature>
<dbReference type="PANTHER" id="PTHR11089:SF30">
    <property type="entry name" value="GUANINE NUCLEOTIDE-BINDING PROTEIN-LIKE 3 HOMOLOG"/>
    <property type="match status" value="1"/>
</dbReference>
<evidence type="ECO:0000259" key="8">
    <source>
        <dbReference type="PROSITE" id="PS51721"/>
    </source>
</evidence>
<keyword evidence="2" id="KW-0547">Nucleotide-binding</keyword>
<dbReference type="OrthoDB" id="444945at2759"/>
<dbReference type="CDD" id="cd04178">
    <property type="entry name" value="Nucleostemin_like"/>
    <property type="match status" value="1"/>
</dbReference>
<dbReference type="InterPro" id="IPR050755">
    <property type="entry name" value="TRAFAC_YlqF/YawG_RiboMat"/>
</dbReference>
<comment type="subcellular location">
    <subcellularLocation>
        <location evidence="1">Nucleus</location>
        <location evidence="1">Nucleolus</location>
    </subcellularLocation>
</comment>
<sequence>LGRVSPKTPTPHNPNAAPLFHRRPAPPPPVARLLLLSVPSRQRLRQGKAASGKMVKKSKKSKSKRVTLKQKHKVLRKVKEHHRKKRKEAKKESRAGGRKKVEKDPGIPNEWPFKEQELKALETRRAQALQELEAKKEARKERARKRKLGLLEDEDIANLASAASAQGTQFAEKDAAKENAPLAVAKSHDHSERSFYKELVKVIEASDVILEVLDARDPLGTRCVDMEKMVRKADPSKRIVLLLNKIDLVRKMTPTCMRLIGFVVVDLVPKESVEKWLTYLREEMPTVAFKCNTQEQRTKLGWKSSKLDKTSNIPQSSDCLGAENLIKLLKNYSRSHELKLAITVGIVGLPNVGKSSLINSLKRSRVVNVGSTPGVTRSMQEVHLDKKVKLLDCPGVVMLKSSDSGVSVALRNCKRVEKMDDLISPVKEILSLCPHEKLLSLYKLPSFSSVDDFLQKVATLRGKLKKGGIVDVEAAARIVLHDWNEGKIPYYTLPPKRDAVEESDAVIILEAGKEFNIEEIYKAESSYIGGLKSIEDFHHIEIPPNAPPEIDEEMIEDGKKPSEPVEASREESMSDVNDHEGSKATGGSTQNDKLYTAEGILDPRKRKAENKRRKANKFSVLNDMDEDYDFKVDYQMKDAPADDEDENRVGVAPEDNDPMTG</sequence>
<keyword evidence="5" id="KW-0539">Nucleus</keyword>
<dbReference type="SUPFAM" id="SSF52540">
    <property type="entry name" value="P-loop containing nucleoside triphosphate hydrolases"/>
    <property type="match status" value="1"/>
</dbReference>
<comment type="caution">
    <text evidence="9">The sequence shown here is derived from an EMBL/GenBank/DDBJ whole genome shotgun (WGS) entry which is preliminary data.</text>
</comment>
<evidence type="ECO:0000256" key="7">
    <source>
        <dbReference type="SAM" id="MobiDB-lite"/>
    </source>
</evidence>
<keyword evidence="4" id="KW-0342">GTP-binding</keyword>
<dbReference type="Proteomes" id="UP000324897">
    <property type="component" value="Chromosome 5"/>
</dbReference>
<dbReference type="InterPro" id="IPR030378">
    <property type="entry name" value="G_CP_dom"/>
</dbReference>
<feature type="compositionally biased region" description="Low complexity" evidence="7">
    <location>
        <begin position="31"/>
        <end position="53"/>
    </location>
</feature>
<evidence type="ECO:0000256" key="2">
    <source>
        <dbReference type="ARBA" id="ARBA00022741"/>
    </source>
</evidence>
<feature type="domain" description="CP-type G" evidence="8">
    <location>
        <begin position="196"/>
        <end position="399"/>
    </location>
</feature>
<dbReference type="InterPro" id="IPR023179">
    <property type="entry name" value="GTP-bd_ortho_bundle_sf"/>
</dbReference>
<dbReference type="InterPro" id="IPR014813">
    <property type="entry name" value="Gnl3_N_dom"/>
</dbReference>
<feature type="coiled-coil region" evidence="6">
    <location>
        <begin position="118"/>
        <end position="146"/>
    </location>
</feature>
<reference evidence="9 10" key="1">
    <citation type="journal article" date="2019" name="Sci. Rep.">
        <title>A high-quality genome of Eragrostis curvula grass provides insights into Poaceae evolution and supports new strategies to enhance forage quality.</title>
        <authorList>
            <person name="Carballo J."/>
            <person name="Santos B.A.C.M."/>
            <person name="Zappacosta D."/>
            <person name="Garbus I."/>
            <person name="Selva J.P."/>
            <person name="Gallo C.A."/>
            <person name="Diaz A."/>
            <person name="Albertini E."/>
            <person name="Caccamo M."/>
            <person name="Echenique V."/>
        </authorList>
    </citation>
    <scope>NUCLEOTIDE SEQUENCE [LARGE SCALE GENOMIC DNA]</scope>
    <source>
        <strain evidence="10">cv. Victoria</strain>
        <tissue evidence="9">Leaf</tissue>
    </source>
</reference>